<dbReference type="Pfam" id="PF01928">
    <property type="entry name" value="CYTH"/>
    <property type="match status" value="1"/>
</dbReference>
<dbReference type="InterPro" id="IPR033469">
    <property type="entry name" value="CYTH-like_dom_sf"/>
</dbReference>
<accession>A0A2M9CV20</accession>
<dbReference type="PANTHER" id="PTHR40114">
    <property type="entry name" value="SLR0698 PROTEIN"/>
    <property type="match status" value="1"/>
</dbReference>
<feature type="domain" description="CYTH" evidence="2">
    <location>
        <begin position="2"/>
        <end position="154"/>
    </location>
</feature>
<dbReference type="SMART" id="SM01118">
    <property type="entry name" value="CYTH"/>
    <property type="match status" value="1"/>
</dbReference>
<reference evidence="3 4" key="1">
    <citation type="submission" date="2017-11" db="EMBL/GenBank/DDBJ databases">
        <title>Genomic Encyclopedia of Archaeal and Bacterial Type Strains, Phase II (KMG-II): From Individual Species to Whole Genera.</title>
        <authorList>
            <person name="Goeker M."/>
        </authorList>
    </citation>
    <scope>NUCLEOTIDE SEQUENCE [LARGE SCALE GENOMIC DNA]</scope>
    <source>
        <strain evidence="3 4">DSM 27268</strain>
    </source>
</reference>
<dbReference type="EMBL" id="PGFG01000001">
    <property type="protein sequence ID" value="PJJ75746.1"/>
    <property type="molecule type" value="Genomic_DNA"/>
</dbReference>
<dbReference type="OrthoDB" id="9805588at2"/>
<feature type="active site" description="Proton acceptor" evidence="1">
    <location>
        <position position="34"/>
    </location>
</feature>
<dbReference type="RefSeq" id="WP_100314314.1">
    <property type="nucleotide sequence ID" value="NZ_PGFG01000001.1"/>
</dbReference>
<name>A0A2M9CV20_9BACT</name>
<proteinExistence type="predicted"/>
<dbReference type="AlphaFoldDB" id="A0A2M9CV20"/>
<dbReference type="InterPro" id="IPR023577">
    <property type="entry name" value="CYTH_domain"/>
</dbReference>
<dbReference type="CDD" id="cd07891">
    <property type="entry name" value="CYTH-like_CthTTM-like_1"/>
    <property type="match status" value="1"/>
</dbReference>
<dbReference type="SUPFAM" id="SSF55154">
    <property type="entry name" value="CYTH-like phosphatases"/>
    <property type="match status" value="1"/>
</dbReference>
<protein>
    <submittedName>
        <fullName evidence="3">Adenylate cyclase</fullName>
    </submittedName>
</protein>
<evidence type="ECO:0000259" key="2">
    <source>
        <dbReference type="PROSITE" id="PS51707"/>
    </source>
</evidence>
<dbReference type="PANTHER" id="PTHR40114:SF1">
    <property type="entry name" value="SLR0698 PROTEIN"/>
    <property type="match status" value="1"/>
</dbReference>
<dbReference type="PIRSF" id="PIRSF016487">
    <property type="entry name" value="CYTH_UCP016487"/>
    <property type="match status" value="1"/>
</dbReference>
<dbReference type="PROSITE" id="PS51707">
    <property type="entry name" value="CYTH"/>
    <property type="match status" value="1"/>
</dbReference>
<comment type="caution">
    <text evidence="3">The sequence shown here is derived from an EMBL/GenBank/DDBJ whole genome shotgun (WGS) entry which is preliminary data.</text>
</comment>
<keyword evidence="4" id="KW-1185">Reference proteome</keyword>
<gene>
    <name evidence="3" type="ORF">BXY57_1333</name>
</gene>
<evidence type="ECO:0000256" key="1">
    <source>
        <dbReference type="PIRSR" id="PIRSR016487-1"/>
    </source>
</evidence>
<dbReference type="Proteomes" id="UP000230000">
    <property type="component" value="Unassembled WGS sequence"/>
</dbReference>
<organism evidence="3 4">
    <name type="scientific">Thermoflavifilum aggregans</name>
    <dbReference type="NCBI Taxonomy" id="454188"/>
    <lineage>
        <taxon>Bacteria</taxon>
        <taxon>Pseudomonadati</taxon>
        <taxon>Bacteroidota</taxon>
        <taxon>Chitinophagia</taxon>
        <taxon>Chitinophagales</taxon>
        <taxon>Chitinophagaceae</taxon>
        <taxon>Thermoflavifilum</taxon>
    </lineage>
</organism>
<evidence type="ECO:0000313" key="3">
    <source>
        <dbReference type="EMBL" id="PJJ75746.1"/>
    </source>
</evidence>
<dbReference type="InterPro" id="IPR012042">
    <property type="entry name" value="NeuTTM/CthTTM-like"/>
</dbReference>
<evidence type="ECO:0000313" key="4">
    <source>
        <dbReference type="Proteomes" id="UP000230000"/>
    </source>
</evidence>
<sequence>MAIEIERRFLVKPDAWHQLVSQQKLKGKRYVQGYLCMGEKAVIRVRIADTQAWITIKGKTSHATRIEFEYPIPVADAQQMLRQLTANTLIQKTRYHLATDEDGYWEVDVFHDENEGLIIAERELMLPGQFLILPEWIDREITEDPRFYNMNLALHPFKNWSHELKS</sequence>
<dbReference type="Gene3D" id="2.40.320.10">
    <property type="entry name" value="Hypothetical Protein Pfu-838710-001"/>
    <property type="match status" value="1"/>
</dbReference>